<reference evidence="1 2" key="1">
    <citation type="submission" date="2018-09" db="EMBL/GenBank/DDBJ databases">
        <title>Comparative Genomic Analysis of Eight Novel Haloalkaliphilic Bacteriophages from Lake Elmenteita, Kenya.</title>
        <authorList>
            <person name="Akhwale J.K."/>
        </authorList>
    </citation>
    <scope>NUCLEOTIDE SEQUENCE [LARGE SCALE GENOMIC DNA]</scope>
</reference>
<name>A0A3G3BX37_9CAUD</name>
<organism evidence="1 2">
    <name type="scientific">Bacillus phage vB_BpsS-36</name>
    <dbReference type="NCBI Taxonomy" id="2419622"/>
    <lineage>
        <taxon>Viruses</taxon>
        <taxon>Duplodnaviria</taxon>
        <taxon>Heunggongvirae</taxon>
        <taxon>Uroviricota</taxon>
        <taxon>Caudoviricetes</taxon>
        <taxon>Ehrlichviridae</taxon>
        <taxon>Nairobivirus</taxon>
        <taxon>Nairobivirus nv36</taxon>
    </lineage>
</organism>
<evidence type="ECO:0000313" key="1">
    <source>
        <dbReference type="EMBL" id="AYP68764.1"/>
    </source>
</evidence>
<protein>
    <submittedName>
        <fullName evidence="1">Uncharacterized protein</fullName>
    </submittedName>
</protein>
<proteinExistence type="predicted"/>
<gene>
    <name evidence="1" type="ORF">BpsS36_00058</name>
</gene>
<dbReference type="Proteomes" id="UP000275945">
    <property type="component" value="Segment"/>
</dbReference>
<keyword evidence="2" id="KW-1185">Reference proteome</keyword>
<sequence>MKKNMDVTKLVKFIKGEETRVALFQNKIMRKIAELGCKFDVVPWMGDATAQVTYASTHSTKLPAHIKISSFLAKEDNMAGVYATLHEIGHAIDWNDCNRDFMTYNLTYGTGDYEIRAWEHAFKLGRELGFTASEFDDLHEYALKCLWTYFEGGICFSHHDRRFGFPRNKAKHWGDALDRMEQAIKKEKQVIRDRAKLMLGL</sequence>
<dbReference type="EMBL" id="MH884513">
    <property type="protein sequence ID" value="AYP68764.1"/>
    <property type="molecule type" value="Genomic_DNA"/>
</dbReference>
<accession>A0A3G3BX37</accession>
<evidence type="ECO:0000313" key="2">
    <source>
        <dbReference type="Proteomes" id="UP000275945"/>
    </source>
</evidence>